<organism evidence="7 8">
    <name type="scientific">Brevibacterium iodinum ATCC 49514</name>
    <dbReference type="NCBI Taxonomy" id="1255616"/>
    <lineage>
        <taxon>Bacteria</taxon>
        <taxon>Bacillati</taxon>
        <taxon>Actinomycetota</taxon>
        <taxon>Actinomycetes</taxon>
        <taxon>Micrococcales</taxon>
        <taxon>Brevibacteriaceae</taxon>
        <taxon>Brevibacterium</taxon>
    </lineage>
</organism>
<keyword evidence="8" id="KW-1185">Reference proteome</keyword>
<dbReference type="PANTHER" id="PTHR22683">
    <property type="entry name" value="SPORULATION PROTEIN RELATED"/>
    <property type="match status" value="1"/>
</dbReference>
<dbReference type="Proteomes" id="UP000234382">
    <property type="component" value="Unassembled WGS sequence"/>
</dbReference>
<gene>
    <name evidence="7" type="ORF">BI49514_02970</name>
</gene>
<feature type="compositionally biased region" description="Low complexity" evidence="4">
    <location>
        <begin position="195"/>
        <end position="207"/>
    </location>
</feature>
<evidence type="ECO:0000313" key="7">
    <source>
        <dbReference type="EMBL" id="SMX98114.1"/>
    </source>
</evidence>
<name>A0A2H1KEZ1_9MICO</name>
<keyword evidence="5" id="KW-0812">Transmembrane</keyword>
<evidence type="ECO:0000256" key="5">
    <source>
        <dbReference type="SAM" id="Phobius"/>
    </source>
</evidence>
<feature type="transmembrane region" description="Helical" evidence="5">
    <location>
        <begin position="231"/>
        <end position="254"/>
    </location>
</feature>
<dbReference type="CDD" id="cd01127">
    <property type="entry name" value="TrwB_TraG_TraD_VirD4"/>
    <property type="match status" value="1"/>
</dbReference>
<dbReference type="SUPFAM" id="SSF52540">
    <property type="entry name" value="P-loop containing nucleoside triphosphate hydrolases"/>
    <property type="match status" value="1"/>
</dbReference>
<feature type="region of interest" description="Disordered" evidence="4">
    <location>
        <begin position="941"/>
        <end position="966"/>
    </location>
</feature>
<protein>
    <submittedName>
        <fullName evidence="7">AAA-like domain-containing protein</fullName>
    </submittedName>
</protein>
<dbReference type="InterPro" id="IPR050206">
    <property type="entry name" value="FtsK/SpoIIIE/SftA"/>
</dbReference>
<dbReference type="InterPro" id="IPR002543">
    <property type="entry name" value="FtsK_dom"/>
</dbReference>
<dbReference type="GO" id="GO:0005524">
    <property type="term" value="F:ATP binding"/>
    <property type="evidence" value="ECO:0007669"/>
    <property type="project" value="UniProtKB-UniRule"/>
</dbReference>
<dbReference type="PANTHER" id="PTHR22683:SF1">
    <property type="entry name" value="TYPE VII SECRETION SYSTEM PROTEIN ESSC"/>
    <property type="match status" value="1"/>
</dbReference>
<proteinExistence type="predicted"/>
<evidence type="ECO:0000256" key="4">
    <source>
        <dbReference type="SAM" id="MobiDB-lite"/>
    </source>
</evidence>
<keyword evidence="5" id="KW-1133">Transmembrane helix</keyword>
<dbReference type="InterPro" id="IPR027417">
    <property type="entry name" value="P-loop_NTPase"/>
</dbReference>
<sequence>MPKPYSQGAFSLLPKPCARGESVGMRTLGLIHRIETNGAVTSMSIEAESAQPAFDVFRSALGAELTSQDLAVGNRLDNHRIESISWGHWQRLNPITVVGANALRTTDDCADSARTNVTVLAGPDAGFTVTLDPRRARLSRLPHPDCLTIIDPSISRTPQSLRLDATGPGPAVAPGATVLAPGPAVGSSAGALSSAARSAPPIRSPPLHHSNDIHIAPKTIDDPRPARPPQWWTFLIPVGIGVVLAVATGMWWFLLFSISAPLSGWVAYLVEKKRFTRDSAQCRLDRDEALAEARARLRGLEKSHRQMIFSSPGLCLGFGTVFSDLTIDERLQDGTDHVDGRIVCTDMPIRIDPRTTTVTVSGTRAVLRTMAFAWLADRRFRWRPSPELTLLPELAGTEFSADHASNTFGSGSRPDSGIDDPISITLDEAAHPAVLTLTAPHAGSAVSLTVGSLAQARTTSSTAPGGPVPGRALVATLMPAARFVTLHRGRSDDTGPRTWPDHGLGELCDDAPEAIRARWRSPASGPVPIGRGADGDIGIDLFSDGPHALVAGTTGSGKSLLLQTWLLSMALAQPPRRLCFVLIDFKGGATFSPLQDLPHTDSVLDDFDSGLAFRALVSVRAEITHRERLLADHGCADVADLADPPPRLVVVIDEFHALMATHPRAADLLEHLTALGRSLGVHLILATQRPMGVVTGQMKANINIRVCLRVRDETDSFNVIGSEAGAFLPPDKPGAACLDSGICVTRFRVAIPFGHDAHTEAALRPRVRPWGPGPVPSLASGAHGVHVDNIIAAAHDIARAEDASAHRQVVLPPLPEPEEMSAWAAGGLTHSDGELAASSAGPVAEGGEFGPTVTGIIDVPSQQRQQMWTFDPDVDGSTILTGGSPDTVESVLATMARAAAPTRRIIAIGRISAVLDWAEISCGLSSGWQIQAILDHLSARGDPSRFSHDGESTDSTTGPRQSPQPPSLIVCSNWAEFVDSLDHYWAERAERLLGHGAGSDLVFLLAGCRNMTSRSSRFATQIIFPPEAGEDGTSVGLSRQRFAGSWPDLRAVIRGPRAQAAGGDGADVQFAPVEPARFDSSMSGAGTSLLSGPLGIPESRKGFAPRWRGLGQPVGVGEEPYGDMPGCIPVGVDAFDDLVVWDPRRDGSVLTVRGSPQSGKTGFATYVGRLGGVSVHDDAHMAADPVDWDLLDGLFHVLTVPTRFTPGYGSPLSKAQSLGPLLVLGAHTRQDLTGLGVLRQAPLDGLPGTGWFVAEDQARPVRLFAPTGVEPDSADVSRRS</sequence>
<evidence type="ECO:0000256" key="1">
    <source>
        <dbReference type="ARBA" id="ARBA00022741"/>
    </source>
</evidence>
<keyword evidence="1 3" id="KW-0547">Nucleotide-binding</keyword>
<evidence type="ECO:0000256" key="2">
    <source>
        <dbReference type="ARBA" id="ARBA00022840"/>
    </source>
</evidence>
<dbReference type="AlphaFoldDB" id="A0A2H1KEZ1"/>
<evidence type="ECO:0000313" key="8">
    <source>
        <dbReference type="Proteomes" id="UP000234382"/>
    </source>
</evidence>
<feature type="domain" description="FtsK" evidence="6">
    <location>
        <begin position="534"/>
        <end position="717"/>
    </location>
</feature>
<feature type="region of interest" description="Disordered" evidence="4">
    <location>
        <begin position="195"/>
        <end position="222"/>
    </location>
</feature>
<dbReference type="PROSITE" id="PS50901">
    <property type="entry name" value="FTSK"/>
    <property type="match status" value="1"/>
</dbReference>
<evidence type="ECO:0000259" key="6">
    <source>
        <dbReference type="PROSITE" id="PS50901"/>
    </source>
</evidence>
<reference evidence="8" key="1">
    <citation type="submission" date="2017-03" db="EMBL/GenBank/DDBJ databases">
        <authorList>
            <person name="Monnet C."/>
        </authorList>
    </citation>
    <scope>NUCLEOTIDE SEQUENCE [LARGE SCALE GENOMIC DNA]</scope>
    <source>
        <strain evidence="8">ATCC 49514</strain>
    </source>
</reference>
<dbReference type="Pfam" id="PF01580">
    <property type="entry name" value="FtsK_SpoIIIE"/>
    <property type="match status" value="2"/>
</dbReference>
<dbReference type="Gene3D" id="3.40.50.300">
    <property type="entry name" value="P-loop containing nucleotide triphosphate hydrolases"/>
    <property type="match status" value="1"/>
</dbReference>
<feature type="binding site" evidence="3">
    <location>
        <begin position="552"/>
        <end position="559"/>
    </location>
    <ligand>
        <name>ATP</name>
        <dbReference type="ChEBI" id="CHEBI:30616"/>
    </ligand>
</feature>
<keyword evidence="2 3" id="KW-0067">ATP-binding</keyword>
<keyword evidence="5" id="KW-0472">Membrane</keyword>
<feature type="compositionally biased region" description="Basic and acidic residues" evidence="4">
    <location>
        <begin position="941"/>
        <end position="951"/>
    </location>
</feature>
<evidence type="ECO:0000256" key="3">
    <source>
        <dbReference type="PROSITE-ProRule" id="PRU00289"/>
    </source>
</evidence>
<dbReference type="GO" id="GO:0003677">
    <property type="term" value="F:DNA binding"/>
    <property type="evidence" value="ECO:0007669"/>
    <property type="project" value="InterPro"/>
</dbReference>
<dbReference type="EMBL" id="FXYX01000030">
    <property type="protein sequence ID" value="SMX98114.1"/>
    <property type="molecule type" value="Genomic_DNA"/>
</dbReference>
<accession>A0A2H1KEZ1</accession>